<dbReference type="InterPro" id="IPR000515">
    <property type="entry name" value="MetI-like"/>
</dbReference>
<organism evidence="10 11">
    <name type="scientific">Melghiribacillus thermohalophilus</name>
    <dbReference type="NCBI Taxonomy" id="1324956"/>
    <lineage>
        <taxon>Bacteria</taxon>
        <taxon>Bacillati</taxon>
        <taxon>Bacillota</taxon>
        <taxon>Bacilli</taxon>
        <taxon>Bacillales</taxon>
        <taxon>Bacillaceae</taxon>
        <taxon>Melghiribacillus</taxon>
    </lineage>
</organism>
<evidence type="ECO:0000256" key="3">
    <source>
        <dbReference type="ARBA" id="ARBA00022475"/>
    </source>
</evidence>
<dbReference type="NCBIfam" id="TIGR03003">
    <property type="entry name" value="ectoine_ehuD"/>
    <property type="match status" value="1"/>
</dbReference>
<accession>A0A4R3N9Y0</accession>
<keyword evidence="3" id="KW-1003">Cell membrane</keyword>
<dbReference type="CDD" id="cd06261">
    <property type="entry name" value="TM_PBP2"/>
    <property type="match status" value="1"/>
</dbReference>
<reference evidence="10 11" key="1">
    <citation type="submission" date="2019-03" db="EMBL/GenBank/DDBJ databases">
        <title>Genomic Encyclopedia of Type Strains, Phase IV (KMG-IV): sequencing the most valuable type-strain genomes for metagenomic binning, comparative biology and taxonomic classification.</title>
        <authorList>
            <person name="Goeker M."/>
        </authorList>
    </citation>
    <scope>NUCLEOTIDE SEQUENCE [LARGE SCALE GENOMIC DNA]</scope>
    <source>
        <strain evidence="10 11">DSM 25894</strain>
    </source>
</reference>
<evidence type="ECO:0000256" key="4">
    <source>
        <dbReference type="ARBA" id="ARBA00022692"/>
    </source>
</evidence>
<name>A0A4R3N9Y0_9BACI</name>
<comment type="subcellular location">
    <subcellularLocation>
        <location evidence="1 8">Cell membrane</location>
        <topology evidence="1 8">Multi-pass membrane protein</topology>
    </subcellularLocation>
</comment>
<protein>
    <submittedName>
        <fullName evidence="10">Amino acid ABC transporter membrane protein 2 (PAAT family)</fullName>
    </submittedName>
</protein>
<dbReference type="Gene3D" id="1.10.3720.10">
    <property type="entry name" value="MetI-like"/>
    <property type="match status" value="1"/>
</dbReference>
<evidence type="ECO:0000256" key="5">
    <source>
        <dbReference type="ARBA" id="ARBA00022970"/>
    </source>
</evidence>
<dbReference type="SUPFAM" id="SSF161098">
    <property type="entry name" value="MetI-like"/>
    <property type="match status" value="1"/>
</dbReference>
<feature type="transmembrane region" description="Helical" evidence="8">
    <location>
        <begin position="32"/>
        <end position="55"/>
    </location>
</feature>
<dbReference type="Pfam" id="PF00528">
    <property type="entry name" value="BPD_transp_1"/>
    <property type="match status" value="1"/>
</dbReference>
<sequence>MDWNNMCQTFNDKDNVWSWQYTCEIFPDLLDAMWVTISATFVAYFVALILGLFLTLGRRSPIRPVKWFFQGFLEFVRGTPPLVQLFFIYFGFPEIPYIGFEMSAFTAGVLGLGIHYSTYVSEIYRSGIEAVPKSQWEASKALNFSKGQTWLRIVLPQAIPPVIPMLGNYLITMFKETPLLAAITLMEMLNMAKFIGAKYFDYLEPFTIVGFLFLLLSYPSAILVSKLEKRMNRRFRQKNA</sequence>
<feature type="transmembrane region" description="Helical" evidence="8">
    <location>
        <begin position="206"/>
        <end position="224"/>
    </location>
</feature>
<evidence type="ECO:0000256" key="2">
    <source>
        <dbReference type="ARBA" id="ARBA00022448"/>
    </source>
</evidence>
<dbReference type="RefSeq" id="WP_424399150.1">
    <property type="nucleotide sequence ID" value="NZ_SMAN01000004.1"/>
</dbReference>
<evidence type="ECO:0000313" key="11">
    <source>
        <dbReference type="Proteomes" id="UP000294650"/>
    </source>
</evidence>
<dbReference type="GO" id="GO:0043190">
    <property type="term" value="C:ATP-binding cassette (ABC) transporter complex"/>
    <property type="evidence" value="ECO:0007669"/>
    <property type="project" value="InterPro"/>
</dbReference>
<keyword evidence="2 8" id="KW-0813">Transport</keyword>
<dbReference type="EMBL" id="SMAN01000004">
    <property type="protein sequence ID" value="TCT25096.1"/>
    <property type="molecule type" value="Genomic_DNA"/>
</dbReference>
<dbReference type="NCBIfam" id="TIGR01726">
    <property type="entry name" value="HEQRo_perm_3TM"/>
    <property type="match status" value="1"/>
</dbReference>
<evidence type="ECO:0000259" key="9">
    <source>
        <dbReference type="PROSITE" id="PS50928"/>
    </source>
</evidence>
<keyword evidence="4 8" id="KW-0812">Transmembrane</keyword>
<evidence type="ECO:0000256" key="6">
    <source>
        <dbReference type="ARBA" id="ARBA00022989"/>
    </source>
</evidence>
<keyword evidence="6 8" id="KW-1133">Transmembrane helix</keyword>
<feature type="transmembrane region" description="Helical" evidence="8">
    <location>
        <begin position="95"/>
        <end position="116"/>
    </location>
</feature>
<dbReference type="GO" id="GO:0022857">
    <property type="term" value="F:transmembrane transporter activity"/>
    <property type="evidence" value="ECO:0007669"/>
    <property type="project" value="InterPro"/>
</dbReference>
<feature type="domain" description="ABC transmembrane type-1" evidence="9">
    <location>
        <begin position="29"/>
        <end position="224"/>
    </location>
</feature>
<dbReference type="InterPro" id="IPR043429">
    <property type="entry name" value="ArtM/GltK/GlnP/TcyL/YhdX-like"/>
</dbReference>
<evidence type="ECO:0000256" key="7">
    <source>
        <dbReference type="ARBA" id="ARBA00023136"/>
    </source>
</evidence>
<dbReference type="Proteomes" id="UP000294650">
    <property type="component" value="Unassembled WGS sequence"/>
</dbReference>
<comment type="similarity">
    <text evidence="8">Belongs to the binding-protein-dependent transport system permease family.</text>
</comment>
<dbReference type="PROSITE" id="PS50928">
    <property type="entry name" value="ABC_TM1"/>
    <property type="match status" value="1"/>
</dbReference>
<dbReference type="InterPro" id="IPR035906">
    <property type="entry name" value="MetI-like_sf"/>
</dbReference>
<dbReference type="InterPro" id="IPR014341">
    <property type="entry name" value="Ectoine_EhuD"/>
</dbReference>
<evidence type="ECO:0000256" key="1">
    <source>
        <dbReference type="ARBA" id="ARBA00004651"/>
    </source>
</evidence>
<dbReference type="PANTHER" id="PTHR30614">
    <property type="entry name" value="MEMBRANE COMPONENT OF AMINO ACID ABC TRANSPORTER"/>
    <property type="match status" value="1"/>
</dbReference>
<dbReference type="InterPro" id="IPR010065">
    <property type="entry name" value="AA_ABC_transptr_permease_3TM"/>
</dbReference>
<keyword evidence="7 8" id="KW-0472">Membrane</keyword>
<keyword evidence="5" id="KW-0029">Amino-acid transport</keyword>
<evidence type="ECO:0000313" key="10">
    <source>
        <dbReference type="EMBL" id="TCT25096.1"/>
    </source>
</evidence>
<comment type="caution">
    <text evidence="10">The sequence shown here is derived from an EMBL/GenBank/DDBJ whole genome shotgun (WGS) entry which is preliminary data.</text>
</comment>
<proteinExistence type="inferred from homology"/>
<gene>
    <name evidence="10" type="ORF">EDD68_104171</name>
</gene>
<dbReference type="PANTHER" id="PTHR30614:SF0">
    <property type="entry name" value="L-CYSTINE TRANSPORT SYSTEM PERMEASE PROTEIN TCYL"/>
    <property type="match status" value="1"/>
</dbReference>
<dbReference type="GO" id="GO:0006865">
    <property type="term" value="P:amino acid transport"/>
    <property type="evidence" value="ECO:0007669"/>
    <property type="project" value="UniProtKB-KW"/>
</dbReference>
<feature type="transmembrane region" description="Helical" evidence="8">
    <location>
        <begin position="67"/>
        <end position="89"/>
    </location>
</feature>
<keyword evidence="11" id="KW-1185">Reference proteome</keyword>
<evidence type="ECO:0000256" key="8">
    <source>
        <dbReference type="RuleBase" id="RU363032"/>
    </source>
</evidence>
<dbReference type="AlphaFoldDB" id="A0A4R3N9Y0"/>